<dbReference type="PANTHER" id="PTHR15746:SF20">
    <property type="entry name" value="RAB11 FAMILY-INTERACTING PROTEIN 2"/>
    <property type="match status" value="1"/>
</dbReference>
<accession>A0ABD0PVJ4</accession>
<dbReference type="Proteomes" id="UP001529510">
    <property type="component" value="Unassembled WGS sequence"/>
</dbReference>
<feature type="non-terminal residue" evidence="2">
    <location>
        <position position="136"/>
    </location>
</feature>
<dbReference type="AlphaFoldDB" id="A0ABD0PVJ4"/>
<dbReference type="EMBL" id="JAMKFB020000013">
    <property type="protein sequence ID" value="KAL0177815.1"/>
    <property type="molecule type" value="Genomic_DNA"/>
</dbReference>
<sequence>WYTLDSRPGKKRKDRGKIQVSIQFMRNNMTASMFDLSMRDKPRSPFSKLKEKMKGRKHDGAFSDTSSAILPRSGQSETDSLPDQNPHPHPQAPPEPKPKRSLLTGTQKLSAAHSMSDLIGTHFRPKLDSMNSIEEK</sequence>
<feature type="compositionally biased region" description="Basic and acidic residues" evidence="1">
    <location>
        <begin position="37"/>
        <end position="52"/>
    </location>
</feature>
<feature type="non-terminal residue" evidence="2">
    <location>
        <position position="1"/>
    </location>
</feature>
<dbReference type="InterPro" id="IPR037789">
    <property type="entry name" value="FIP_classI"/>
</dbReference>
<organism evidence="2 3">
    <name type="scientific">Cirrhinus mrigala</name>
    <name type="common">Mrigala</name>
    <dbReference type="NCBI Taxonomy" id="683832"/>
    <lineage>
        <taxon>Eukaryota</taxon>
        <taxon>Metazoa</taxon>
        <taxon>Chordata</taxon>
        <taxon>Craniata</taxon>
        <taxon>Vertebrata</taxon>
        <taxon>Euteleostomi</taxon>
        <taxon>Actinopterygii</taxon>
        <taxon>Neopterygii</taxon>
        <taxon>Teleostei</taxon>
        <taxon>Ostariophysi</taxon>
        <taxon>Cypriniformes</taxon>
        <taxon>Cyprinidae</taxon>
        <taxon>Labeoninae</taxon>
        <taxon>Labeonini</taxon>
        <taxon>Cirrhinus</taxon>
    </lineage>
</organism>
<gene>
    <name evidence="2" type="ORF">M9458_026709</name>
</gene>
<reference evidence="2 3" key="1">
    <citation type="submission" date="2024-05" db="EMBL/GenBank/DDBJ databases">
        <title>Genome sequencing and assembly of Indian major carp, Cirrhinus mrigala (Hamilton, 1822).</title>
        <authorList>
            <person name="Mohindra V."/>
            <person name="Chowdhury L.M."/>
            <person name="Lal K."/>
            <person name="Jena J.K."/>
        </authorList>
    </citation>
    <scope>NUCLEOTIDE SEQUENCE [LARGE SCALE GENOMIC DNA]</scope>
    <source>
        <strain evidence="2">CM1030</strain>
        <tissue evidence="2">Blood</tissue>
    </source>
</reference>
<dbReference type="PANTHER" id="PTHR15746">
    <property type="entry name" value="RAB11-RELATED"/>
    <property type="match status" value="1"/>
</dbReference>
<evidence type="ECO:0000313" key="2">
    <source>
        <dbReference type="EMBL" id="KAL0177815.1"/>
    </source>
</evidence>
<name>A0ABD0PVJ4_CIRMR</name>
<feature type="compositionally biased region" description="Polar residues" evidence="1">
    <location>
        <begin position="63"/>
        <end position="81"/>
    </location>
</feature>
<protein>
    <submittedName>
        <fullName evidence="2">Uncharacterized protein</fullName>
    </submittedName>
</protein>
<feature type="region of interest" description="Disordered" evidence="1">
    <location>
        <begin position="30"/>
        <end position="136"/>
    </location>
</feature>
<evidence type="ECO:0000256" key="1">
    <source>
        <dbReference type="SAM" id="MobiDB-lite"/>
    </source>
</evidence>
<evidence type="ECO:0000313" key="3">
    <source>
        <dbReference type="Proteomes" id="UP001529510"/>
    </source>
</evidence>
<comment type="caution">
    <text evidence="2">The sequence shown here is derived from an EMBL/GenBank/DDBJ whole genome shotgun (WGS) entry which is preliminary data.</text>
</comment>
<proteinExistence type="predicted"/>
<keyword evidence="3" id="KW-1185">Reference proteome</keyword>
<feature type="compositionally biased region" description="Pro residues" evidence="1">
    <location>
        <begin position="85"/>
        <end position="95"/>
    </location>
</feature>